<evidence type="ECO:0000313" key="1">
    <source>
        <dbReference type="EMBL" id="KAF5609661.1"/>
    </source>
</evidence>
<accession>A0A8H5V3X0</accession>
<organism evidence="1 2">
    <name type="scientific">Gibberella subglutinans</name>
    <name type="common">Fusarium subglutinans</name>
    <dbReference type="NCBI Taxonomy" id="42677"/>
    <lineage>
        <taxon>Eukaryota</taxon>
        <taxon>Fungi</taxon>
        <taxon>Dikarya</taxon>
        <taxon>Ascomycota</taxon>
        <taxon>Pezizomycotina</taxon>
        <taxon>Sordariomycetes</taxon>
        <taxon>Hypocreomycetidae</taxon>
        <taxon>Hypocreales</taxon>
        <taxon>Nectriaceae</taxon>
        <taxon>Fusarium</taxon>
        <taxon>Fusarium fujikuroi species complex</taxon>
    </lineage>
</organism>
<reference evidence="1 2" key="1">
    <citation type="submission" date="2020-05" db="EMBL/GenBank/DDBJ databases">
        <title>Identification and distribution of gene clusters putatively required for synthesis of sphingolipid metabolism inhibitors in phylogenetically diverse species of the filamentous fungus Fusarium.</title>
        <authorList>
            <person name="Kim H.-S."/>
            <person name="Busman M."/>
            <person name="Brown D.W."/>
            <person name="Divon H."/>
            <person name="Uhlig S."/>
            <person name="Proctor R.H."/>
        </authorList>
    </citation>
    <scope>NUCLEOTIDE SEQUENCE [LARGE SCALE GENOMIC DNA]</scope>
    <source>
        <strain evidence="1 2">NRRL 66333</strain>
    </source>
</reference>
<dbReference type="Proteomes" id="UP000547976">
    <property type="component" value="Unassembled WGS sequence"/>
</dbReference>
<protein>
    <submittedName>
        <fullName evidence="1">Uncharacterized protein</fullName>
    </submittedName>
</protein>
<gene>
    <name evidence="1" type="ORF">FSUBG_3868</name>
</gene>
<dbReference type="AlphaFoldDB" id="A0A8H5V3X0"/>
<proteinExistence type="predicted"/>
<dbReference type="RefSeq" id="XP_036540646.1">
    <property type="nucleotide sequence ID" value="XM_036681795.1"/>
</dbReference>
<dbReference type="OrthoDB" id="3932329at2759"/>
<comment type="caution">
    <text evidence="1">The sequence shown here is derived from an EMBL/GenBank/DDBJ whole genome shotgun (WGS) entry which is preliminary data.</text>
</comment>
<keyword evidence="2" id="KW-1185">Reference proteome</keyword>
<dbReference type="EMBL" id="JAAOAV010000033">
    <property type="protein sequence ID" value="KAF5609661.1"/>
    <property type="molecule type" value="Genomic_DNA"/>
</dbReference>
<dbReference type="GeneID" id="59316513"/>
<evidence type="ECO:0000313" key="2">
    <source>
        <dbReference type="Proteomes" id="UP000547976"/>
    </source>
</evidence>
<sequence>MYVGIHSACEDLANRVMRTSLCLKVNSIGDLWFTLERRCARVVNQDPCKAGMHFTPPIPNSQPGQPFSVGFERYYIPSHNIYRCGDHWDGWWDEDPVAIPDLSILLIQNLAPAGDAVHRLPNNLNKFRKHVESLPQEVKDLICSFVAQAPLHLECNYIMPQSMWRQVLLQVPFLWDLDAQAVHDKAVSRDSESLQWDWEKITRQIMSPAEISPSEALEDDKGIWSFDKLGLSVPGGFTNRRRIWQILEEMLPNDVGP</sequence>
<name>A0A8H5V3X0_GIBSU</name>